<evidence type="ECO:0000256" key="4">
    <source>
        <dbReference type="ARBA" id="ARBA00012404"/>
    </source>
</evidence>
<dbReference type="SUPFAM" id="SSF48600">
    <property type="entry name" value="Chorismate mutase II"/>
    <property type="match status" value="1"/>
</dbReference>
<dbReference type="PIRSF" id="PIRSF017318">
    <property type="entry name" value="Chor_mut_AroQ_eu"/>
    <property type="match status" value="1"/>
</dbReference>
<evidence type="ECO:0000256" key="2">
    <source>
        <dbReference type="ARBA" id="ARBA00004496"/>
    </source>
</evidence>
<comment type="pathway">
    <text evidence="3">Metabolic intermediate biosynthesis; prephenate biosynthesis; prephenate from chorismate: step 1/1.</text>
</comment>
<feature type="signal peptide" evidence="10">
    <location>
        <begin position="1"/>
        <end position="22"/>
    </location>
</feature>
<dbReference type="Pfam" id="PF01817">
    <property type="entry name" value="CM_2"/>
    <property type="match status" value="1"/>
</dbReference>
<feature type="chain" id="PRO_5014111234" description="Chorismate mutase" evidence="10">
    <location>
        <begin position="23"/>
        <end position="312"/>
    </location>
</feature>
<dbReference type="GO" id="GO:0009073">
    <property type="term" value="P:aromatic amino acid family biosynthetic process"/>
    <property type="evidence" value="ECO:0007669"/>
    <property type="project" value="UniProtKB-UniRule"/>
</dbReference>
<evidence type="ECO:0000256" key="10">
    <source>
        <dbReference type="SAM" id="SignalP"/>
    </source>
</evidence>
<keyword evidence="13" id="KW-1185">Reference proteome</keyword>
<evidence type="ECO:0000313" key="13">
    <source>
        <dbReference type="Proteomes" id="UP000233837"/>
    </source>
</evidence>
<dbReference type="InterPro" id="IPR036263">
    <property type="entry name" value="Chorismate_II_sf"/>
</dbReference>
<dbReference type="Gene3D" id="1.10.590.10">
    <property type="entry name" value="Chorismate mutase, AroQ class superfamily, eukaryotic"/>
    <property type="match status" value="1"/>
</dbReference>
<protein>
    <recommendedName>
        <fullName evidence="4 9">Chorismate mutase</fullName>
        <ecNumber evidence="4 9">5.4.99.5</ecNumber>
    </recommendedName>
</protein>
<feature type="domain" description="Chorismate mutase" evidence="11">
    <location>
        <begin position="197"/>
        <end position="303"/>
    </location>
</feature>
<dbReference type="GO" id="GO:0046417">
    <property type="term" value="P:chorismate metabolic process"/>
    <property type="evidence" value="ECO:0007669"/>
    <property type="project" value="InterPro"/>
</dbReference>
<dbReference type="AlphaFoldDB" id="A0A2I0WVY6"/>
<name>A0A2I0WVY6_9ASPA</name>
<dbReference type="EC" id="5.4.99.5" evidence="4 9"/>
<comment type="catalytic activity">
    <reaction evidence="1 9">
        <text>chorismate = prephenate</text>
        <dbReference type="Rhea" id="RHEA:13897"/>
        <dbReference type="ChEBI" id="CHEBI:29748"/>
        <dbReference type="ChEBI" id="CHEBI:29934"/>
        <dbReference type="EC" id="5.4.99.5"/>
    </reaction>
</comment>
<dbReference type="GO" id="GO:0005737">
    <property type="term" value="C:cytoplasm"/>
    <property type="evidence" value="ECO:0007669"/>
    <property type="project" value="UniProtKB-SubCell"/>
</dbReference>
<keyword evidence="8 9" id="KW-0413">Isomerase</keyword>
<dbReference type="Proteomes" id="UP000233837">
    <property type="component" value="Unassembled WGS sequence"/>
</dbReference>
<dbReference type="PANTHER" id="PTHR21145">
    <property type="entry name" value="CHORISMATE MUTASE"/>
    <property type="match status" value="1"/>
</dbReference>
<evidence type="ECO:0000256" key="9">
    <source>
        <dbReference type="PIRNR" id="PIRNR017318"/>
    </source>
</evidence>
<evidence type="ECO:0000256" key="7">
    <source>
        <dbReference type="ARBA" id="ARBA00023141"/>
    </source>
</evidence>
<evidence type="ECO:0000256" key="6">
    <source>
        <dbReference type="ARBA" id="ARBA00022605"/>
    </source>
</evidence>
<gene>
    <name evidence="12" type="primary">CM2</name>
    <name evidence="12" type="ORF">MA16_Dca024392</name>
</gene>
<dbReference type="PROSITE" id="PS51169">
    <property type="entry name" value="CHORISMATE_MUT_3"/>
    <property type="match status" value="1"/>
</dbReference>
<accession>A0A2I0WVY6</accession>
<dbReference type="STRING" id="906689.A0A2I0WVY6"/>
<dbReference type="UniPathway" id="UPA00120">
    <property type="reaction ID" value="UER00203"/>
</dbReference>
<keyword evidence="5" id="KW-0963">Cytoplasm</keyword>
<evidence type="ECO:0000313" key="12">
    <source>
        <dbReference type="EMBL" id="PKU79819.1"/>
    </source>
</evidence>
<comment type="subcellular location">
    <subcellularLocation>
        <location evidence="2">Cytoplasm</location>
    </subcellularLocation>
</comment>
<proteinExistence type="predicted"/>
<dbReference type="GO" id="GO:0008652">
    <property type="term" value="P:amino acid biosynthetic process"/>
    <property type="evidence" value="ECO:0007669"/>
    <property type="project" value="UniProtKB-KW"/>
</dbReference>
<dbReference type="InterPro" id="IPR002701">
    <property type="entry name" value="CM_II_prokaryot"/>
</dbReference>
<sequence length="312" mass="35508">MASSAISSRLVLLHHFLVFLLASVCKLSQLLRRLPHNIFIFISSSLAPSPRLSYFRSCRDSGEVSSQISLKSVREALIRLEDSIVFSLIERARHPYNAPAYDRLYLKSSGSSLAELFVKEAEHLHAKAGRYENPEEVPFFPEDLPSPLVPSYNYPQVLHPAGASVNITKTIWNMYFNELLPLFTAEGDDGNYASTLASDLVCLQAISRRIHYGKFVAEVKFRDAPLDYSSAINNKDKDALMKMLTFERVEEMVKRRVEKKAMIFGQEVTIEDKEDDNVDCKVNPSVVSRLYGDWIIPLTKLVEVDYLLRRLE</sequence>
<dbReference type="InterPro" id="IPR008238">
    <property type="entry name" value="Chorismate_mutase_AroQ_euk"/>
</dbReference>
<organism evidence="12 13">
    <name type="scientific">Dendrobium catenatum</name>
    <dbReference type="NCBI Taxonomy" id="906689"/>
    <lineage>
        <taxon>Eukaryota</taxon>
        <taxon>Viridiplantae</taxon>
        <taxon>Streptophyta</taxon>
        <taxon>Embryophyta</taxon>
        <taxon>Tracheophyta</taxon>
        <taxon>Spermatophyta</taxon>
        <taxon>Magnoliopsida</taxon>
        <taxon>Liliopsida</taxon>
        <taxon>Asparagales</taxon>
        <taxon>Orchidaceae</taxon>
        <taxon>Epidendroideae</taxon>
        <taxon>Malaxideae</taxon>
        <taxon>Dendrobiinae</taxon>
        <taxon>Dendrobium</taxon>
    </lineage>
</organism>
<keyword evidence="10" id="KW-0732">Signal</keyword>
<evidence type="ECO:0000256" key="5">
    <source>
        <dbReference type="ARBA" id="ARBA00022490"/>
    </source>
</evidence>
<keyword evidence="6 9" id="KW-0028">Amino-acid biosynthesis</keyword>
<reference evidence="12 13" key="2">
    <citation type="journal article" date="2017" name="Nature">
        <title>The Apostasia genome and the evolution of orchids.</title>
        <authorList>
            <person name="Zhang G.Q."/>
            <person name="Liu K.W."/>
            <person name="Li Z."/>
            <person name="Lohaus R."/>
            <person name="Hsiao Y.Y."/>
            <person name="Niu S.C."/>
            <person name="Wang J.Y."/>
            <person name="Lin Y.C."/>
            <person name="Xu Q."/>
            <person name="Chen L.J."/>
            <person name="Yoshida K."/>
            <person name="Fujiwara S."/>
            <person name="Wang Z.W."/>
            <person name="Zhang Y.Q."/>
            <person name="Mitsuda N."/>
            <person name="Wang M."/>
            <person name="Liu G.H."/>
            <person name="Pecoraro L."/>
            <person name="Huang H.X."/>
            <person name="Xiao X.J."/>
            <person name="Lin M."/>
            <person name="Wu X.Y."/>
            <person name="Wu W.L."/>
            <person name="Chen Y.Y."/>
            <person name="Chang S.B."/>
            <person name="Sakamoto S."/>
            <person name="Ohme-Takagi M."/>
            <person name="Yagi M."/>
            <person name="Zeng S.J."/>
            <person name="Shen C.Y."/>
            <person name="Yeh C.M."/>
            <person name="Luo Y.B."/>
            <person name="Tsai W.C."/>
            <person name="Van de Peer Y."/>
            <person name="Liu Z.J."/>
        </authorList>
    </citation>
    <scope>NUCLEOTIDE SEQUENCE [LARGE SCALE GENOMIC DNA]</scope>
    <source>
        <tissue evidence="12">The whole plant</tissue>
    </source>
</reference>
<keyword evidence="7 9" id="KW-0057">Aromatic amino acid biosynthesis</keyword>
<evidence type="ECO:0000259" key="11">
    <source>
        <dbReference type="Pfam" id="PF01817"/>
    </source>
</evidence>
<dbReference type="NCBIfam" id="TIGR01802">
    <property type="entry name" value="CM_pl-yst"/>
    <property type="match status" value="1"/>
</dbReference>
<evidence type="ECO:0000256" key="3">
    <source>
        <dbReference type="ARBA" id="ARBA00004817"/>
    </source>
</evidence>
<dbReference type="GO" id="GO:0004106">
    <property type="term" value="F:chorismate mutase activity"/>
    <property type="evidence" value="ECO:0007669"/>
    <property type="project" value="UniProtKB-UniRule"/>
</dbReference>
<evidence type="ECO:0000256" key="8">
    <source>
        <dbReference type="ARBA" id="ARBA00023235"/>
    </source>
</evidence>
<evidence type="ECO:0000256" key="1">
    <source>
        <dbReference type="ARBA" id="ARBA00000824"/>
    </source>
</evidence>
<dbReference type="EMBL" id="KZ502414">
    <property type="protein sequence ID" value="PKU79819.1"/>
    <property type="molecule type" value="Genomic_DNA"/>
</dbReference>
<reference evidence="12 13" key="1">
    <citation type="journal article" date="2016" name="Sci. Rep.">
        <title>The Dendrobium catenatum Lindl. genome sequence provides insights into polysaccharide synthase, floral development and adaptive evolution.</title>
        <authorList>
            <person name="Zhang G.Q."/>
            <person name="Xu Q."/>
            <person name="Bian C."/>
            <person name="Tsai W.C."/>
            <person name="Yeh C.M."/>
            <person name="Liu K.W."/>
            <person name="Yoshida K."/>
            <person name="Zhang L.S."/>
            <person name="Chang S.B."/>
            <person name="Chen F."/>
            <person name="Shi Y."/>
            <person name="Su Y.Y."/>
            <person name="Zhang Y.Q."/>
            <person name="Chen L.J."/>
            <person name="Yin Y."/>
            <person name="Lin M."/>
            <person name="Huang H."/>
            <person name="Deng H."/>
            <person name="Wang Z.W."/>
            <person name="Zhu S.L."/>
            <person name="Zhao X."/>
            <person name="Deng C."/>
            <person name="Niu S.C."/>
            <person name="Huang J."/>
            <person name="Wang M."/>
            <person name="Liu G.H."/>
            <person name="Yang H.J."/>
            <person name="Xiao X.J."/>
            <person name="Hsiao Y.Y."/>
            <person name="Wu W.L."/>
            <person name="Chen Y.Y."/>
            <person name="Mitsuda N."/>
            <person name="Ohme-Takagi M."/>
            <person name="Luo Y.B."/>
            <person name="Van de Peer Y."/>
            <person name="Liu Z.J."/>
        </authorList>
    </citation>
    <scope>NUCLEOTIDE SEQUENCE [LARGE SCALE GENOMIC DNA]</scope>
    <source>
        <tissue evidence="12">The whole plant</tissue>
    </source>
</reference>
<dbReference type="PANTHER" id="PTHR21145:SF12">
    <property type="entry name" value="CHORISMATE MUTASE"/>
    <property type="match status" value="1"/>
</dbReference>
<dbReference type="InterPro" id="IPR037039">
    <property type="entry name" value="CM_AroQ_sf_eucaryotic"/>
</dbReference>
<dbReference type="FunFam" id="1.10.590.10:FF:000001">
    <property type="entry name" value="Chorismate mutase"/>
    <property type="match status" value="1"/>
</dbReference>